<dbReference type="SUPFAM" id="SSF54117">
    <property type="entry name" value="Interleukin 8-like chemokines"/>
    <property type="match status" value="1"/>
</dbReference>
<evidence type="ECO:0000313" key="4">
    <source>
        <dbReference type="EMBL" id="KAK9408573.1"/>
    </source>
</evidence>
<dbReference type="Gene3D" id="2.40.50.40">
    <property type="match status" value="1"/>
</dbReference>
<dbReference type="EMBL" id="JAOTOJ010000002">
    <property type="protein sequence ID" value="KAK9408573.1"/>
    <property type="molecule type" value="Genomic_DNA"/>
</dbReference>
<organism evidence="4 5">
    <name type="scientific">Crotalus adamanteus</name>
    <name type="common">Eastern diamondback rattlesnake</name>
    <dbReference type="NCBI Taxonomy" id="8729"/>
    <lineage>
        <taxon>Eukaryota</taxon>
        <taxon>Metazoa</taxon>
        <taxon>Chordata</taxon>
        <taxon>Craniata</taxon>
        <taxon>Vertebrata</taxon>
        <taxon>Euteleostomi</taxon>
        <taxon>Lepidosauria</taxon>
        <taxon>Squamata</taxon>
        <taxon>Bifurcata</taxon>
        <taxon>Unidentata</taxon>
        <taxon>Episquamata</taxon>
        <taxon>Toxicofera</taxon>
        <taxon>Serpentes</taxon>
        <taxon>Colubroidea</taxon>
        <taxon>Viperidae</taxon>
        <taxon>Crotalinae</taxon>
        <taxon>Crotalus</taxon>
    </lineage>
</organism>
<evidence type="ECO:0000256" key="2">
    <source>
        <dbReference type="SAM" id="SignalP"/>
    </source>
</evidence>
<dbReference type="GO" id="GO:0006955">
    <property type="term" value="P:immune response"/>
    <property type="evidence" value="ECO:0007669"/>
    <property type="project" value="InterPro"/>
</dbReference>
<dbReference type="GO" id="GO:0005615">
    <property type="term" value="C:extracellular space"/>
    <property type="evidence" value="ECO:0007669"/>
    <property type="project" value="UniProtKB-KW"/>
</dbReference>
<feature type="domain" description="Chemokine interleukin-8-like" evidence="3">
    <location>
        <begin position="28"/>
        <end position="76"/>
    </location>
</feature>
<dbReference type="InterPro" id="IPR001811">
    <property type="entry name" value="Chemokine_IL8-like_dom"/>
</dbReference>
<dbReference type="Proteomes" id="UP001474421">
    <property type="component" value="Unassembled WGS sequence"/>
</dbReference>
<evidence type="ECO:0000313" key="5">
    <source>
        <dbReference type="Proteomes" id="UP001474421"/>
    </source>
</evidence>
<evidence type="ECO:0000259" key="3">
    <source>
        <dbReference type="Pfam" id="PF00048"/>
    </source>
</evidence>
<gene>
    <name evidence="4" type="ORF">NXF25_007347</name>
</gene>
<feature type="signal peptide" evidence="2">
    <location>
        <begin position="1"/>
        <end position="20"/>
    </location>
</feature>
<accession>A0AAW1C4C0</accession>
<dbReference type="Pfam" id="PF00048">
    <property type="entry name" value="IL8"/>
    <property type="match status" value="1"/>
</dbReference>
<dbReference type="GO" id="GO:0008009">
    <property type="term" value="F:chemokine activity"/>
    <property type="evidence" value="ECO:0007669"/>
    <property type="project" value="InterPro"/>
</dbReference>
<dbReference type="AlphaFoldDB" id="A0AAW1C4C0"/>
<keyword evidence="1" id="KW-0202">Cytokine</keyword>
<feature type="chain" id="PRO_5043855812" evidence="2">
    <location>
        <begin position="21"/>
        <end position="227"/>
    </location>
</feature>
<protein>
    <submittedName>
        <fullName evidence="4">C-C motif chemokine 28</fullName>
    </submittedName>
</protein>
<sequence length="227" mass="25026">MNVHFVLIAFGIVLVHHMSGAIFPVFFDCCTEVANHIPRRWLRRVVKFEIQKSDDLCRIPAVILHTRRKKLCGRTTLTLQSAVISYWVPGSDVTHFITGLGLREAPIGHPFSGHAASLSHTTPALFFSFRFAHWRESPTVSKGACVRAPAGGTSWGGAALGTKGGATARATKQRLKTPDFCERACRTEAGRARQNEAGAWLRGGGRKGGARPHWLLRGQCWSWEEKA</sequence>
<dbReference type="InterPro" id="IPR036048">
    <property type="entry name" value="Interleukin_8-like_sf"/>
</dbReference>
<evidence type="ECO:0000256" key="1">
    <source>
        <dbReference type="ARBA" id="ARBA00022514"/>
    </source>
</evidence>
<comment type="caution">
    <text evidence="4">The sequence shown here is derived from an EMBL/GenBank/DDBJ whole genome shotgun (WGS) entry which is preliminary data.</text>
</comment>
<keyword evidence="2" id="KW-0732">Signal</keyword>
<name>A0AAW1C4C0_CROAD</name>
<proteinExistence type="predicted"/>
<keyword evidence="5" id="KW-1185">Reference proteome</keyword>
<reference evidence="4 5" key="1">
    <citation type="journal article" date="2024" name="Proc. Natl. Acad. Sci. U.S.A.">
        <title>The genetic regulatory architecture and epigenomic basis for age-related changes in rattlesnake venom.</title>
        <authorList>
            <person name="Hogan M.P."/>
            <person name="Holding M.L."/>
            <person name="Nystrom G.S."/>
            <person name="Colston T.J."/>
            <person name="Bartlett D.A."/>
            <person name="Mason A.J."/>
            <person name="Ellsworth S.A."/>
            <person name="Rautsaw R.M."/>
            <person name="Lawrence K.C."/>
            <person name="Strickland J.L."/>
            <person name="He B."/>
            <person name="Fraser P."/>
            <person name="Margres M.J."/>
            <person name="Gilbert D.M."/>
            <person name="Gibbs H.L."/>
            <person name="Parkinson C.L."/>
            <person name="Rokyta D.R."/>
        </authorList>
    </citation>
    <scope>NUCLEOTIDE SEQUENCE [LARGE SCALE GENOMIC DNA]</scope>
    <source>
        <strain evidence="4">DRR0105</strain>
    </source>
</reference>